<dbReference type="PROSITE" id="PS50865">
    <property type="entry name" value="ZF_MYND_2"/>
    <property type="match status" value="1"/>
</dbReference>
<dbReference type="OrthoDB" id="2971256at2759"/>
<evidence type="ECO:0000256" key="2">
    <source>
        <dbReference type="ARBA" id="ARBA00022771"/>
    </source>
</evidence>
<gene>
    <name evidence="6" type="ORF">MSAN_01991000</name>
</gene>
<dbReference type="Gene3D" id="6.10.140.2220">
    <property type="match status" value="1"/>
</dbReference>
<feature type="domain" description="MYND-type" evidence="5">
    <location>
        <begin position="120"/>
        <end position="163"/>
    </location>
</feature>
<dbReference type="GO" id="GO:0008270">
    <property type="term" value="F:zinc ion binding"/>
    <property type="evidence" value="ECO:0007669"/>
    <property type="project" value="UniProtKB-KW"/>
</dbReference>
<sequence length="323" mass="37112">MQKLASLLYVIRAPRLKKALNAGVLHAIVTGTVSNYRALNVSTALKHFMGTILVGATRYYPFMCSLAAALPEALAIEPSRAFMDSPLWADWISFASCAQERLQFLAEFRARFISTRPCANFDCDVLYAQRTDLRRCAACQIYYYCSVECQTISWSTQAHRAICEAAQDSEHGHRLEDNNNRFYRFTILRDYQIRKPAIFLQKLAHIHRTGNTNFCVIMEFISARCIPRVAPVEEWEHILERHPYTERSATGWREMHVVRFVDEDPLEFPWLLRCGNSIQMDGLVELARQIPQGADVGQLEKLYPALFEEVQKLASMEVVEVYC</sequence>
<keyword evidence="2 4" id="KW-0863">Zinc-finger</keyword>
<dbReference type="SUPFAM" id="SSF144232">
    <property type="entry name" value="HIT/MYND zinc finger-like"/>
    <property type="match status" value="1"/>
</dbReference>
<keyword evidence="7" id="KW-1185">Reference proteome</keyword>
<evidence type="ECO:0000256" key="1">
    <source>
        <dbReference type="ARBA" id="ARBA00022723"/>
    </source>
</evidence>
<evidence type="ECO:0000313" key="7">
    <source>
        <dbReference type="Proteomes" id="UP000623467"/>
    </source>
</evidence>
<proteinExistence type="predicted"/>
<name>A0A8H6XK92_9AGAR</name>
<reference evidence="6" key="1">
    <citation type="submission" date="2020-05" db="EMBL/GenBank/DDBJ databases">
        <title>Mycena genomes resolve the evolution of fungal bioluminescence.</title>
        <authorList>
            <person name="Tsai I.J."/>
        </authorList>
    </citation>
    <scope>NUCLEOTIDE SEQUENCE</scope>
    <source>
        <strain evidence="6">160909Yilan</strain>
    </source>
</reference>
<evidence type="ECO:0000313" key="6">
    <source>
        <dbReference type="EMBL" id="KAF7342758.1"/>
    </source>
</evidence>
<dbReference type="Pfam" id="PF01753">
    <property type="entry name" value="zf-MYND"/>
    <property type="match status" value="1"/>
</dbReference>
<evidence type="ECO:0000259" key="5">
    <source>
        <dbReference type="PROSITE" id="PS50865"/>
    </source>
</evidence>
<dbReference type="EMBL" id="JACAZH010000024">
    <property type="protein sequence ID" value="KAF7342758.1"/>
    <property type="molecule type" value="Genomic_DNA"/>
</dbReference>
<dbReference type="AlphaFoldDB" id="A0A8H6XK92"/>
<protein>
    <recommendedName>
        <fullName evidence="5">MYND-type domain-containing protein</fullName>
    </recommendedName>
</protein>
<comment type="caution">
    <text evidence="6">The sequence shown here is derived from an EMBL/GenBank/DDBJ whole genome shotgun (WGS) entry which is preliminary data.</text>
</comment>
<keyword evidence="1" id="KW-0479">Metal-binding</keyword>
<evidence type="ECO:0000256" key="3">
    <source>
        <dbReference type="ARBA" id="ARBA00022833"/>
    </source>
</evidence>
<accession>A0A8H6XK92</accession>
<organism evidence="6 7">
    <name type="scientific">Mycena sanguinolenta</name>
    <dbReference type="NCBI Taxonomy" id="230812"/>
    <lineage>
        <taxon>Eukaryota</taxon>
        <taxon>Fungi</taxon>
        <taxon>Dikarya</taxon>
        <taxon>Basidiomycota</taxon>
        <taxon>Agaricomycotina</taxon>
        <taxon>Agaricomycetes</taxon>
        <taxon>Agaricomycetidae</taxon>
        <taxon>Agaricales</taxon>
        <taxon>Marasmiineae</taxon>
        <taxon>Mycenaceae</taxon>
        <taxon>Mycena</taxon>
    </lineage>
</organism>
<keyword evidence="3" id="KW-0862">Zinc</keyword>
<evidence type="ECO:0000256" key="4">
    <source>
        <dbReference type="PROSITE-ProRule" id="PRU00134"/>
    </source>
</evidence>
<dbReference type="Proteomes" id="UP000623467">
    <property type="component" value="Unassembled WGS sequence"/>
</dbReference>
<dbReference type="InterPro" id="IPR002893">
    <property type="entry name" value="Znf_MYND"/>
</dbReference>